<dbReference type="EMBL" id="CAJJDP010000138">
    <property type="protein sequence ID" value="CAD8206376.1"/>
    <property type="molecule type" value="Genomic_DNA"/>
</dbReference>
<comment type="caution">
    <text evidence="1">The sequence shown here is derived from an EMBL/GenBank/DDBJ whole genome shotgun (WGS) entry which is preliminary data.</text>
</comment>
<dbReference type="AlphaFoldDB" id="A0A8S1XYA6"/>
<evidence type="ECO:0000313" key="2">
    <source>
        <dbReference type="Proteomes" id="UP000683925"/>
    </source>
</evidence>
<keyword evidence="2" id="KW-1185">Reference proteome</keyword>
<evidence type="ECO:0000313" key="1">
    <source>
        <dbReference type="EMBL" id="CAD8206376.1"/>
    </source>
</evidence>
<organism evidence="1 2">
    <name type="scientific">Paramecium octaurelia</name>
    <dbReference type="NCBI Taxonomy" id="43137"/>
    <lineage>
        <taxon>Eukaryota</taxon>
        <taxon>Sar</taxon>
        <taxon>Alveolata</taxon>
        <taxon>Ciliophora</taxon>
        <taxon>Intramacronucleata</taxon>
        <taxon>Oligohymenophorea</taxon>
        <taxon>Peniculida</taxon>
        <taxon>Parameciidae</taxon>
        <taxon>Paramecium</taxon>
    </lineage>
</organism>
<reference evidence="1" key="1">
    <citation type="submission" date="2021-01" db="EMBL/GenBank/DDBJ databases">
        <authorList>
            <consortium name="Genoscope - CEA"/>
            <person name="William W."/>
        </authorList>
    </citation>
    <scope>NUCLEOTIDE SEQUENCE</scope>
</reference>
<proteinExistence type="predicted"/>
<accession>A0A8S1XYA6</accession>
<dbReference type="Proteomes" id="UP000683925">
    <property type="component" value="Unassembled WGS sequence"/>
</dbReference>
<gene>
    <name evidence="1" type="ORF">POCTA_138.1.T1370185</name>
</gene>
<sequence length="155" mass="18383">MGNQRMYGGQFNNQLRLYSQFNGPFNNYENNSQPQPGYNRGKKIQRVPSRLLSFWLKKKEQQSLRLSASKEFSQIQRQFQVGELELVLRKPSNKIDQIVSLNYYNTTKHTLRKQVGLLTQQRKVKLTTYSLSIREPIKSIQNFPSCTFVYQRREE</sequence>
<name>A0A8S1XYA6_PAROT</name>
<protein>
    <submittedName>
        <fullName evidence="1">Uncharacterized protein</fullName>
    </submittedName>
</protein>